<proteinExistence type="predicted"/>
<accession>A0A2T4JEH6</accession>
<dbReference type="Proteomes" id="UP000241899">
    <property type="component" value="Unassembled WGS sequence"/>
</dbReference>
<evidence type="ECO:0000313" key="2">
    <source>
        <dbReference type="EMBL" id="PTE16207.1"/>
    </source>
</evidence>
<evidence type="ECO:0000259" key="1">
    <source>
        <dbReference type="Pfam" id="PF06634"/>
    </source>
</evidence>
<dbReference type="SUPFAM" id="SSF53335">
    <property type="entry name" value="S-adenosyl-L-methionine-dependent methyltransferases"/>
    <property type="match status" value="2"/>
</dbReference>
<comment type="caution">
    <text evidence="2">The sequence shown here is derived from an EMBL/GenBank/DDBJ whole genome shotgun (WGS) entry which is preliminary data.</text>
</comment>
<organism evidence="2 3">
    <name type="scientific">Phaeovulum veldkampii DSM 11550</name>
    <dbReference type="NCBI Taxonomy" id="1185920"/>
    <lineage>
        <taxon>Bacteria</taxon>
        <taxon>Pseudomonadati</taxon>
        <taxon>Pseudomonadota</taxon>
        <taxon>Alphaproteobacteria</taxon>
        <taxon>Rhodobacterales</taxon>
        <taxon>Paracoccaceae</taxon>
        <taxon>Phaeovulum</taxon>
    </lineage>
</organism>
<feature type="domain" description="DUF1156" evidence="1">
    <location>
        <begin position="26"/>
        <end position="88"/>
    </location>
</feature>
<keyword evidence="2" id="KW-0489">Methyltransferase</keyword>
<dbReference type="Pfam" id="PF06634">
    <property type="entry name" value="DUF1156"/>
    <property type="match status" value="1"/>
</dbReference>
<keyword evidence="3" id="KW-1185">Reference proteome</keyword>
<keyword evidence="2" id="KW-0808">Transferase</keyword>
<dbReference type="NCBIfam" id="NF042963">
    <property type="entry name" value="DUF1156_antiphage"/>
    <property type="match status" value="1"/>
</dbReference>
<dbReference type="GO" id="GO:0032259">
    <property type="term" value="P:methylation"/>
    <property type="evidence" value="ECO:0007669"/>
    <property type="project" value="UniProtKB-KW"/>
</dbReference>
<dbReference type="RefSeq" id="WP_107325860.1">
    <property type="nucleotide sequence ID" value="NZ_PZKF01000039.1"/>
</dbReference>
<protein>
    <submittedName>
        <fullName evidence="2">DNA methylase</fullName>
    </submittedName>
</protein>
<dbReference type="OrthoDB" id="3197274at2"/>
<dbReference type="AlphaFoldDB" id="A0A2T4JEH6"/>
<name>A0A2T4JEH6_9RHOB</name>
<dbReference type="InterPro" id="IPR029063">
    <property type="entry name" value="SAM-dependent_MTases_sf"/>
</dbReference>
<dbReference type="EMBL" id="PZKF01000039">
    <property type="protein sequence ID" value="PTE16207.1"/>
    <property type="molecule type" value="Genomic_DNA"/>
</dbReference>
<dbReference type="InterPro" id="IPR049953">
    <property type="entry name" value="Antiphage_assoc"/>
</dbReference>
<reference evidence="2 3" key="1">
    <citation type="submission" date="2018-03" db="EMBL/GenBank/DDBJ databases">
        <title>Rhodobacter veldkampii.</title>
        <authorList>
            <person name="Meyer T.E."/>
            <person name="Miller S."/>
            <person name="Lodha T."/>
            <person name="Gandham S."/>
            <person name="Chintalapati S."/>
            <person name="Chintalapati V.R."/>
        </authorList>
    </citation>
    <scope>NUCLEOTIDE SEQUENCE [LARGE SCALE GENOMIC DNA]</scope>
    <source>
        <strain evidence="2 3">DSM 11550</strain>
    </source>
</reference>
<dbReference type="InterPro" id="IPR009537">
    <property type="entry name" value="DUF1156"/>
</dbReference>
<sequence>MTLTAPEKTAVVPFSLRDAPSLIEKAWPTAKISAETQKERSAGAGQTLTPLGSYWKGRKMLVLNRACVLAALMPATDDLERDVEIFEKLMGMADETFGRRFIGGPSAFAKLFPEYAETVATGKDLEWKISVRDGDDQALEAVKLLSRMRDEVPDWIRRDIESLARGEHPQGDPKEFVAALPEDWSPFIEEKHRRWTWRDDITEQERERRITRAFVTLPYAERLEKVKRPEELPEEDLLAGVWNEVNAHLGTDAYSISDLVEQLGVMRFGRRPKIADTFSGSGQIPFEAARMGCDVYASDLNPISCLLTWGAFNIVGADKESNLILERDQRMAIESVEKEIQEIGIELDSYGNRAKFFLYCVEVKCPHTGFLVPLSTSWIVSKKGNVIASLLPDFENKRYRIEILSGVSDEMMKQASRGTIRDGRMYHEILGDSLGISIKEIRGDYKDDNGANRNRLRLWEKSDFKPRPDDIWQERLYAIQWMDAKDLEKGKANPRTWFAAPTEADFDREHLVEEIVEQNLSAWQEAGLVPDMEIEHGNETTRLMRERGWTHWHHLFSPRQLLMLSLLKRETLESSHLFPFFCRTLNLSSKLCLYNPTGGNVGREPKIDHVFLNQSFNLLFNYGVRGNQYLLSSGAVKVKRVSKVTGNIVLRNASASEFGGIADIFLTDPPYADAVNYDEITEYFIAWLRKNPPAPFDEWIWDSRRNLAIKGDGQSFKAAMIEAYCAMTEHMSDNGIQIVQFTHQDAKTWSDMAQIFWGAGLQVVQDWYVSTEITSELRKGGYVQGTHMIVLRKRRGEQSGYQDEIVHEIRDEVERQIRDMIGLNDQMDAARGENIFNDADLQMAGYAAALRVLTAYTKIDGQDMTREALRPRKKGEKTLVDELTEFAVQTANEFLVPDGLERELWLELNGAERFYLKMMDIEEVGEAKLDQFQNFAKAFRVGDYDDMMASKSPNNAKLKTATKLGKTSMAEGIPFGKGSIVRLALRAIWRVGKEDEVEEVLEELREFIPDYLRKRDTLRAIVAYVAAKRNRSDPDEASAARILGTAIQTERI</sequence>
<evidence type="ECO:0000313" key="3">
    <source>
        <dbReference type="Proteomes" id="UP000241899"/>
    </source>
</evidence>
<dbReference type="GO" id="GO:0008168">
    <property type="term" value="F:methyltransferase activity"/>
    <property type="evidence" value="ECO:0007669"/>
    <property type="project" value="UniProtKB-KW"/>
</dbReference>
<gene>
    <name evidence="2" type="ORF">C5F46_13350</name>
</gene>